<dbReference type="PROSITE" id="PS50931">
    <property type="entry name" value="HTH_LYSR"/>
    <property type="match status" value="1"/>
</dbReference>
<organism evidence="6 7">
    <name type="scientific">Sphingomonas crocodyli</name>
    <dbReference type="NCBI Taxonomy" id="1979270"/>
    <lineage>
        <taxon>Bacteria</taxon>
        <taxon>Pseudomonadati</taxon>
        <taxon>Pseudomonadota</taxon>
        <taxon>Alphaproteobacteria</taxon>
        <taxon>Sphingomonadales</taxon>
        <taxon>Sphingomonadaceae</taxon>
        <taxon>Sphingomonas</taxon>
    </lineage>
</organism>
<dbReference type="InterPro" id="IPR000847">
    <property type="entry name" value="LysR_HTH_N"/>
</dbReference>
<gene>
    <name evidence="6" type="ORF">EOD43_06460</name>
</gene>
<dbReference type="Pfam" id="PF00126">
    <property type="entry name" value="HTH_1"/>
    <property type="match status" value="1"/>
</dbReference>
<dbReference type="PANTHER" id="PTHR30427:SF1">
    <property type="entry name" value="TRANSCRIPTIONAL ACTIVATOR PROTEIN LYSR"/>
    <property type="match status" value="1"/>
</dbReference>
<dbReference type="AlphaFoldDB" id="A0A437M709"/>
<dbReference type="Gene3D" id="3.40.190.290">
    <property type="match status" value="1"/>
</dbReference>
<keyword evidence="4" id="KW-0804">Transcription</keyword>
<dbReference type="InterPro" id="IPR036390">
    <property type="entry name" value="WH_DNA-bd_sf"/>
</dbReference>
<protein>
    <submittedName>
        <fullName evidence="6">LysR family transcriptional regulator</fullName>
    </submittedName>
</protein>
<evidence type="ECO:0000256" key="4">
    <source>
        <dbReference type="ARBA" id="ARBA00023163"/>
    </source>
</evidence>
<feature type="domain" description="HTH lysR-type" evidence="5">
    <location>
        <begin position="5"/>
        <end position="62"/>
    </location>
</feature>
<proteinExistence type="inferred from homology"/>
<comment type="similarity">
    <text evidence="1">Belongs to the LysR transcriptional regulatory family.</text>
</comment>
<dbReference type="OrthoDB" id="7500534at2"/>
<keyword evidence="3" id="KW-0238">DNA-binding</keyword>
<dbReference type="EMBL" id="SACN01000001">
    <property type="protein sequence ID" value="RVT93511.1"/>
    <property type="molecule type" value="Genomic_DNA"/>
</dbReference>
<dbReference type="GO" id="GO:0043565">
    <property type="term" value="F:sequence-specific DNA binding"/>
    <property type="evidence" value="ECO:0007669"/>
    <property type="project" value="TreeGrafter"/>
</dbReference>
<accession>A0A437M709</accession>
<dbReference type="GO" id="GO:0009089">
    <property type="term" value="P:lysine biosynthetic process via diaminopimelate"/>
    <property type="evidence" value="ECO:0007669"/>
    <property type="project" value="TreeGrafter"/>
</dbReference>
<keyword evidence="2" id="KW-0805">Transcription regulation</keyword>
<dbReference type="GO" id="GO:0003700">
    <property type="term" value="F:DNA-binding transcription factor activity"/>
    <property type="evidence" value="ECO:0007669"/>
    <property type="project" value="InterPro"/>
</dbReference>
<dbReference type="SUPFAM" id="SSF53850">
    <property type="entry name" value="Periplasmic binding protein-like II"/>
    <property type="match status" value="1"/>
</dbReference>
<evidence type="ECO:0000256" key="2">
    <source>
        <dbReference type="ARBA" id="ARBA00023015"/>
    </source>
</evidence>
<evidence type="ECO:0000259" key="5">
    <source>
        <dbReference type="PROSITE" id="PS50931"/>
    </source>
</evidence>
<evidence type="ECO:0000256" key="3">
    <source>
        <dbReference type="ARBA" id="ARBA00023125"/>
    </source>
</evidence>
<dbReference type="Proteomes" id="UP000282971">
    <property type="component" value="Unassembled WGS sequence"/>
</dbReference>
<dbReference type="RefSeq" id="WP_127742195.1">
    <property type="nucleotide sequence ID" value="NZ_SACN01000001.1"/>
</dbReference>
<dbReference type="GO" id="GO:0010628">
    <property type="term" value="P:positive regulation of gene expression"/>
    <property type="evidence" value="ECO:0007669"/>
    <property type="project" value="TreeGrafter"/>
</dbReference>
<dbReference type="Pfam" id="PF03466">
    <property type="entry name" value="LysR_substrate"/>
    <property type="match status" value="1"/>
</dbReference>
<dbReference type="SUPFAM" id="SSF46785">
    <property type="entry name" value="Winged helix' DNA-binding domain"/>
    <property type="match status" value="1"/>
</dbReference>
<evidence type="ECO:0000313" key="6">
    <source>
        <dbReference type="EMBL" id="RVT93511.1"/>
    </source>
</evidence>
<dbReference type="Gene3D" id="1.10.10.10">
    <property type="entry name" value="Winged helix-like DNA-binding domain superfamily/Winged helix DNA-binding domain"/>
    <property type="match status" value="1"/>
</dbReference>
<dbReference type="InterPro" id="IPR036388">
    <property type="entry name" value="WH-like_DNA-bd_sf"/>
</dbReference>
<dbReference type="PANTHER" id="PTHR30427">
    <property type="entry name" value="TRANSCRIPTIONAL ACTIVATOR PROTEIN LYSR"/>
    <property type="match status" value="1"/>
</dbReference>
<dbReference type="InterPro" id="IPR005119">
    <property type="entry name" value="LysR_subst-bd"/>
</dbReference>
<name>A0A437M709_9SPHN</name>
<comment type="caution">
    <text evidence="6">The sequence shown here is derived from an EMBL/GenBank/DDBJ whole genome shotgun (WGS) entry which is preliminary data.</text>
</comment>
<evidence type="ECO:0000256" key="1">
    <source>
        <dbReference type="ARBA" id="ARBA00009437"/>
    </source>
</evidence>
<keyword evidence="7" id="KW-1185">Reference proteome</keyword>
<sequence>MPRQINLRQIEAFKALIESGTVSRGAEILSISQPAMSKLIAHLELDTGLKLFDRVKKRLAPTEHAIRLHNEIDRIFAGVRQVENAIDALRREEQGRLMIGVLPALAGSFIQRVIIDFLDKHPNVFCSIKTYSSHMVVERLVVRQLDVGLTNGRIDNPYVSFEPLMEDPLVCIMPLDHPLTSKKRVEPSDLDQLPFIGFDPDIYVSHLITKVLDTYKVQPNIILSATSAQPVCEFVAAGLGVSLVHPIMLDGMEHRVAVRPFDPDIMFHFQLARMADGRNARFAEALVDEIRRTASAISKRIVSDR</sequence>
<reference evidence="6 7" key="1">
    <citation type="submission" date="2019-01" db="EMBL/GenBank/DDBJ databases">
        <authorList>
            <person name="Chen W.-M."/>
        </authorList>
    </citation>
    <scope>NUCLEOTIDE SEQUENCE [LARGE SCALE GENOMIC DNA]</scope>
    <source>
        <strain evidence="6 7">CCP-7</strain>
    </source>
</reference>
<evidence type="ECO:0000313" key="7">
    <source>
        <dbReference type="Proteomes" id="UP000282971"/>
    </source>
</evidence>
<dbReference type="PRINTS" id="PR00039">
    <property type="entry name" value="HTHLYSR"/>
</dbReference>